<evidence type="ECO:0000313" key="18">
    <source>
        <dbReference type="Proteomes" id="UP000462376"/>
    </source>
</evidence>
<dbReference type="Proteomes" id="UP000442334">
    <property type="component" value="Unassembled WGS sequence"/>
</dbReference>
<dbReference type="EMBL" id="WCUA01000024">
    <property type="protein sequence ID" value="KAB4182703.1"/>
    <property type="molecule type" value="Genomic_DNA"/>
</dbReference>
<dbReference type="EMBL" id="WCUP01000003">
    <property type="protein sequence ID" value="KAB4110623.1"/>
    <property type="molecule type" value="Genomic_DNA"/>
</dbReference>
<dbReference type="Proteomes" id="UP000441711">
    <property type="component" value="Unassembled WGS sequence"/>
</dbReference>
<dbReference type="Proteomes" id="UP001222603">
    <property type="component" value="Unassembled WGS sequence"/>
</dbReference>
<dbReference type="EMBL" id="QSJZ01000001">
    <property type="protein sequence ID" value="RHE25540.1"/>
    <property type="molecule type" value="Genomic_DNA"/>
</dbReference>
<reference evidence="12 13" key="1">
    <citation type="submission" date="2018-08" db="EMBL/GenBank/DDBJ databases">
        <title>A genome reference for cultivated species of the human gut microbiota.</title>
        <authorList>
            <person name="Zou Y."/>
            <person name="Xue W."/>
            <person name="Luo G."/>
        </authorList>
    </citation>
    <scope>NUCLEOTIDE SEQUENCE [LARGE SCALE GENOMIC DNA]</scope>
    <source>
        <strain evidence="11 13">AM18-14LB</strain>
        <strain evidence="10 12">AM29-12AC</strain>
    </source>
</reference>
<dbReference type="SUPFAM" id="SSF47729">
    <property type="entry name" value="IHF-like DNA-binding proteins"/>
    <property type="match status" value="1"/>
</dbReference>
<sequence>MSTALVVRTQRHKKIGDSNSPMVHTLKRKPQDAKIFDLARIAQDIEALGAMSAEDVEHVGKAIVRQMRQTLTDGNSVRLDGFGIFHTTFKCRATEVAKDCTVKNIERVNIRFKVANTLRLVNDANATTKGGANNLVFELVSEDKNSSGGGSGDNTPGSGGSDGDQGENPLG</sequence>
<dbReference type="AlphaFoldDB" id="A0A139JYQ5"/>
<dbReference type="Proteomes" id="UP000283601">
    <property type="component" value="Unassembled WGS sequence"/>
</dbReference>
<evidence type="ECO:0000313" key="7">
    <source>
        <dbReference type="EMBL" id="KAB4182703.1"/>
    </source>
</evidence>
<dbReference type="Pfam" id="PF18291">
    <property type="entry name" value="HU-HIG"/>
    <property type="match status" value="1"/>
</dbReference>
<dbReference type="EMBL" id="JAQNSI010000485">
    <property type="protein sequence ID" value="MDC1902420.1"/>
    <property type="molecule type" value="Genomic_DNA"/>
</dbReference>
<gene>
    <name evidence="11" type="ORF">DW216_13580</name>
    <name evidence="10" type="ORF">DW758_00215</name>
    <name evidence="8" type="ORF">GAP47_07690</name>
    <name evidence="7" type="ORF">GAQ34_17655</name>
    <name evidence="4" type="ORF">GAQ70_04150</name>
    <name evidence="5" type="ORF">GAQ72_16995</name>
    <name evidence="6" type="ORF">GAQ75_07185</name>
    <name evidence="9" type="ORF">POZ10_17560</name>
</gene>
<reference evidence="14 15" key="2">
    <citation type="journal article" date="2019" name="Nat. Med.">
        <title>A library of human gut bacterial isolates paired with longitudinal multiomics data enables mechanistic microbiome research.</title>
        <authorList>
            <person name="Poyet M."/>
            <person name="Groussin M."/>
            <person name="Gibbons S.M."/>
            <person name="Avila-Pacheco J."/>
            <person name="Jiang X."/>
            <person name="Kearney S.M."/>
            <person name="Perrotta A.R."/>
            <person name="Berdy B."/>
            <person name="Zhao S."/>
            <person name="Lieberman T.D."/>
            <person name="Swanson P.K."/>
            <person name="Smith M."/>
            <person name="Roesemann S."/>
            <person name="Alexander J.E."/>
            <person name="Rich S.A."/>
            <person name="Livny J."/>
            <person name="Vlamakis H."/>
            <person name="Clish C."/>
            <person name="Bullock K."/>
            <person name="Deik A."/>
            <person name="Scott J."/>
            <person name="Pierce K.A."/>
            <person name="Xavier R.J."/>
            <person name="Alm E.J."/>
        </authorList>
    </citation>
    <scope>NUCLEOTIDE SEQUENCE [LARGE SCALE GENOMIC DNA]</scope>
    <source>
        <strain evidence="7 17">BIOML-A21</strain>
        <strain evidence="4 16">BIOML-A36</strain>
        <strain evidence="6 15">BIOML-A37</strain>
        <strain evidence="5 14">BIOML-A38</strain>
        <strain evidence="8 18">BIOML-A5</strain>
    </source>
</reference>
<evidence type="ECO:0000313" key="12">
    <source>
        <dbReference type="Proteomes" id="UP000283601"/>
    </source>
</evidence>
<evidence type="ECO:0000313" key="5">
    <source>
        <dbReference type="EMBL" id="KAB4112950.1"/>
    </source>
</evidence>
<dbReference type="Gene3D" id="4.10.520.10">
    <property type="entry name" value="IHF-like DNA-binding proteins"/>
    <property type="match status" value="1"/>
</dbReference>
<protein>
    <submittedName>
        <fullName evidence="8 9">DNA-binding protein</fullName>
    </submittedName>
</protein>
<evidence type="ECO:0000313" key="9">
    <source>
        <dbReference type="EMBL" id="MDC1902420.1"/>
    </source>
</evidence>
<dbReference type="EMBL" id="QRJL01000008">
    <property type="protein sequence ID" value="RHH29917.1"/>
    <property type="molecule type" value="Genomic_DNA"/>
</dbReference>
<evidence type="ECO:0000313" key="16">
    <source>
        <dbReference type="Proteomes" id="UP000441711"/>
    </source>
</evidence>
<comment type="caution">
    <text evidence="8">The sequence shown here is derived from an EMBL/GenBank/DDBJ whole genome shotgun (WGS) entry which is preliminary data.</text>
</comment>
<name>A0A139JYQ5_BACUN</name>
<evidence type="ECO:0000313" key="6">
    <source>
        <dbReference type="EMBL" id="KAB4125565.1"/>
    </source>
</evidence>
<keyword evidence="1 8" id="KW-0238">DNA-binding</keyword>
<reference evidence="9" key="3">
    <citation type="submission" date="2022-10" db="EMBL/GenBank/DDBJ databases">
        <title>Human gut microbiome strain richness.</title>
        <authorList>
            <person name="Chen-Liaw A."/>
        </authorList>
    </citation>
    <scope>NUCLEOTIDE SEQUENCE</scope>
    <source>
        <strain evidence="9">1001713st1_F9_1001713B170221_170320</strain>
    </source>
</reference>
<evidence type="ECO:0000313" key="4">
    <source>
        <dbReference type="EMBL" id="KAB4110623.1"/>
    </source>
</evidence>
<feature type="domain" description="HU" evidence="3">
    <location>
        <begin position="25"/>
        <end position="119"/>
    </location>
</feature>
<evidence type="ECO:0000313" key="14">
    <source>
        <dbReference type="Proteomes" id="UP000434462"/>
    </source>
</evidence>
<evidence type="ECO:0000256" key="1">
    <source>
        <dbReference type="ARBA" id="ARBA00023125"/>
    </source>
</evidence>
<dbReference type="STRING" id="820.ERS852554_00039"/>
<feature type="compositionally biased region" description="Gly residues" evidence="2">
    <location>
        <begin position="147"/>
        <end position="163"/>
    </location>
</feature>
<dbReference type="InterPro" id="IPR010992">
    <property type="entry name" value="IHF-like_DNA-bd_dom_sf"/>
</dbReference>
<evidence type="ECO:0000259" key="3">
    <source>
        <dbReference type="Pfam" id="PF18291"/>
    </source>
</evidence>
<dbReference type="Proteomes" id="UP000434462">
    <property type="component" value="Unassembled WGS sequence"/>
</dbReference>
<evidence type="ECO:0000313" key="17">
    <source>
        <dbReference type="Proteomes" id="UP000442334"/>
    </source>
</evidence>
<dbReference type="EMBL" id="WCUR01000079">
    <property type="protein sequence ID" value="KAB4112950.1"/>
    <property type="molecule type" value="Genomic_DNA"/>
</dbReference>
<dbReference type="Proteomes" id="UP000438773">
    <property type="component" value="Unassembled WGS sequence"/>
</dbReference>
<dbReference type="EMBL" id="WCTL01000005">
    <property type="protein sequence ID" value="KAB4237796.1"/>
    <property type="molecule type" value="Genomic_DNA"/>
</dbReference>
<dbReference type="GO" id="GO:0003677">
    <property type="term" value="F:DNA binding"/>
    <property type="evidence" value="ECO:0007669"/>
    <property type="project" value="UniProtKB-KW"/>
</dbReference>
<evidence type="ECO:0000313" key="8">
    <source>
        <dbReference type="EMBL" id="KAB4237796.1"/>
    </source>
</evidence>
<dbReference type="Proteomes" id="UP000283766">
    <property type="component" value="Unassembled WGS sequence"/>
</dbReference>
<accession>A0A139JYQ5</accession>
<evidence type="ECO:0000313" key="11">
    <source>
        <dbReference type="EMBL" id="RHH29917.1"/>
    </source>
</evidence>
<evidence type="ECO:0000313" key="10">
    <source>
        <dbReference type="EMBL" id="RHE25540.1"/>
    </source>
</evidence>
<dbReference type="InterPro" id="IPR041607">
    <property type="entry name" value="HU-HIG"/>
</dbReference>
<dbReference type="Proteomes" id="UP000462376">
    <property type="component" value="Unassembled WGS sequence"/>
</dbReference>
<organism evidence="8 18">
    <name type="scientific">Bacteroides uniformis</name>
    <dbReference type="NCBI Taxonomy" id="820"/>
    <lineage>
        <taxon>Bacteria</taxon>
        <taxon>Pseudomonadati</taxon>
        <taxon>Bacteroidota</taxon>
        <taxon>Bacteroidia</taxon>
        <taxon>Bacteroidales</taxon>
        <taxon>Bacteroidaceae</taxon>
        <taxon>Bacteroides</taxon>
    </lineage>
</organism>
<proteinExistence type="predicted"/>
<dbReference type="EMBL" id="WCUQ01000004">
    <property type="protein sequence ID" value="KAB4125565.1"/>
    <property type="molecule type" value="Genomic_DNA"/>
</dbReference>
<dbReference type="RefSeq" id="WP_016273910.1">
    <property type="nucleotide sequence ID" value="NZ_BAABXG010000001.1"/>
</dbReference>
<evidence type="ECO:0000256" key="2">
    <source>
        <dbReference type="SAM" id="MobiDB-lite"/>
    </source>
</evidence>
<feature type="region of interest" description="Disordered" evidence="2">
    <location>
        <begin position="142"/>
        <end position="171"/>
    </location>
</feature>
<evidence type="ECO:0000313" key="15">
    <source>
        <dbReference type="Proteomes" id="UP000438773"/>
    </source>
</evidence>
<evidence type="ECO:0000313" key="13">
    <source>
        <dbReference type="Proteomes" id="UP000283766"/>
    </source>
</evidence>